<dbReference type="Pfam" id="PF16672">
    <property type="entry name" value="LAMTOR5"/>
    <property type="match status" value="1"/>
</dbReference>
<evidence type="ECO:0000256" key="1">
    <source>
        <dbReference type="ARBA" id="ARBA00004371"/>
    </source>
</evidence>
<dbReference type="Proteomes" id="UP000716291">
    <property type="component" value="Unassembled WGS sequence"/>
</dbReference>
<comment type="subcellular location">
    <subcellularLocation>
        <location evidence="2">Cytoplasm</location>
    </subcellularLocation>
    <subcellularLocation>
        <location evidence="1">Lysosome</location>
    </subcellularLocation>
</comment>
<dbReference type="GO" id="GO:0071986">
    <property type="term" value="C:Ragulator complex"/>
    <property type="evidence" value="ECO:0007669"/>
    <property type="project" value="InterPro"/>
</dbReference>
<dbReference type="EMBL" id="JAANQT010000744">
    <property type="protein sequence ID" value="KAG1308702.1"/>
    <property type="molecule type" value="Genomic_DNA"/>
</dbReference>
<evidence type="ECO:0000256" key="6">
    <source>
        <dbReference type="ARBA" id="ARBA00032692"/>
    </source>
</evidence>
<dbReference type="AlphaFoldDB" id="A0A9P6X9U3"/>
<evidence type="ECO:0000256" key="5">
    <source>
        <dbReference type="ARBA" id="ARBA00023228"/>
    </source>
</evidence>
<evidence type="ECO:0000313" key="8">
    <source>
        <dbReference type="Proteomes" id="UP000716291"/>
    </source>
</evidence>
<dbReference type="PANTHER" id="PTHR13342:SF2">
    <property type="entry name" value="RAGULATOR COMPLEX PROTEIN LAMTOR5"/>
    <property type="match status" value="1"/>
</dbReference>
<dbReference type="PANTHER" id="PTHR13342">
    <property type="entry name" value="RAGULATOR COMPLEX PROTEIN LAMTOR5"/>
    <property type="match status" value="1"/>
</dbReference>
<comment type="caution">
    <text evidence="7">The sequence shown here is derived from an EMBL/GenBank/DDBJ whole genome shotgun (WGS) entry which is preliminary data.</text>
</comment>
<comment type="similarity">
    <text evidence="3">Belongs to the LAMTOR5 family.</text>
</comment>
<accession>A0A9P6X9U3</accession>
<organism evidence="7 8">
    <name type="scientific">Rhizopus oryzae</name>
    <name type="common">Mucormycosis agent</name>
    <name type="synonym">Rhizopus arrhizus var. delemar</name>
    <dbReference type="NCBI Taxonomy" id="64495"/>
    <lineage>
        <taxon>Eukaryota</taxon>
        <taxon>Fungi</taxon>
        <taxon>Fungi incertae sedis</taxon>
        <taxon>Mucoromycota</taxon>
        <taxon>Mucoromycotina</taxon>
        <taxon>Mucoromycetes</taxon>
        <taxon>Mucorales</taxon>
        <taxon>Mucorineae</taxon>
        <taxon>Rhizopodaceae</taxon>
        <taxon>Rhizopus</taxon>
    </lineage>
</organism>
<keyword evidence="8" id="KW-1185">Reference proteome</keyword>
<dbReference type="GO" id="GO:0005085">
    <property type="term" value="F:guanyl-nucleotide exchange factor activity"/>
    <property type="evidence" value="ECO:0007669"/>
    <property type="project" value="TreeGrafter"/>
</dbReference>
<dbReference type="OrthoDB" id="76862at2759"/>
<proteinExistence type="inferred from homology"/>
<evidence type="ECO:0000256" key="3">
    <source>
        <dbReference type="ARBA" id="ARBA00007795"/>
    </source>
</evidence>
<dbReference type="GO" id="GO:1904263">
    <property type="term" value="P:positive regulation of TORC1 signaling"/>
    <property type="evidence" value="ECO:0007669"/>
    <property type="project" value="TreeGrafter"/>
</dbReference>
<keyword evidence="5" id="KW-0458">Lysosome</keyword>
<reference evidence="7" key="1">
    <citation type="journal article" date="2020" name="Microb. Genom.">
        <title>Genetic diversity of clinical and environmental Mucorales isolates obtained from an investigation of mucormycosis cases among solid organ transplant recipients.</title>
        <authorList>
            <person name="Nguyen M.H."/>
            <person name="Kaul D."/>
            <person name="Muto C."/>
            <person name="Cheng S.J."/>
            <person name="Richter R.A."/>
            <person name="Bruno V.M."/>
            <person name="Liu G."/>
            <person name="Beyhan S."/>
            <person name="Sundermann A.J."/>
            <person name="Mounaud S."/>
            <person name="Pasculle A.W."/>
            <person name="Nierman W.C."/>
            <person name="Driscoll E."/>
            <person name="Cumbie R."/>
            <person name="Clancy C.J."/>
            <person name="Dupont C.L."/>
        </authorList>
    </citation>
    <scope>NUCLEOTIDE SEQUENCE</scope>
    <source>
        <strain evidence="7">GL11</strain>
    </source>
</reference>
<protein>
    <recommendedName>
        <fullName evidence="6">Late endosomal/lysosomal adaptor and MAPK and MTOR activator 5</fullName>
    </recommendedName>
</protein>
<evidence type="ECO:0000256" key="4">
    <source>
        <dbReference type="ARBA" id="ARBA00022490"/>
    </source>
</evidence>
<evidence type="ECO:0000313" key="7">
    <source>
        <dbReference type="EMBL" id="KAG1308702.1"/>
    </source>
</evidence>
<keyword evidence="4" id="KW-0963">Cytoplasm</keyword>
<dbReference type="GO" id="GO:0043066">
    <property type="term" value="P:negative regulation of apoptotic process"/>
    <property type="evidence" value="ECO:0007669"/>
    <property type="project" value="InterPro"/>
</dbReference>
<dbReference type="SUPFAM" id="SSF103196">
    <property type="entry name" value="Roadblock/LC7 domain"/>
    <property type="match status" value="1"/>
</dbReference>
<dbReference type="GO" id="GO:0071230">
    <property type="term" value="P:cellular response to amino acid stimulus"/>
    <property type="evidence" value="ECO:0007669"/>
    <property type="project" value="TreeGrafter"/>
</dbReference>
<evidence type="ECO:0000256" key="2">
    <source>
        <dbReference type="ARBA" id="ARBA00004496"/>
    </source>
</evidence>
<dbReference type="InterPro" id="IPR024135">
    <property type="entry name" value="LAMTOR5"/>
</dbReference>
<name>A0A9P6X9U3_RHIOR</name>
<sequence length="91" mass="9632">MDSELISTLDALYNKEGVKGVLVADEKGFCLGVRGIASPDSSAFITAVANAANNLGESSEDKAECPTVNIEYENSQVVIRNEGAFTLAIFM</sequence>
<dbReference type="Gene3D" id="3.30.450.30">
    <property type="entry name" value="Dynein light chain 2a, cytoplasmic"/>
    <property type="match status" value="1"/>
</dbReference>
<gene>
    <name evidence="7" type="ORF">G6F64_005858</name>
</gene>